<accession>A0AAE0F7I2</accession>
<evidence type="ECO:0000256" key="2">
    <source>
        <dbReference type="SAM" id="MobiDB-lite"/>
    </source>
</evidence>
<gene>
    <name evidence="4" type="ORF">CYMTET_37475</name>
</gene>
<dbReference type="InterPro" id="IPR011249">
    <property type="entry name" value="Metalloenz_LuxS/M16"/>
</dbReference>
<dbReference type="GO" id="GO:0005739">
    <property type="term" value="C:mitochondrion"/>
    <property type="evidence" value="ECO:0007669"/>
    <property type="project" value="TreeGrafter"/>
</dbReference>
<feature type="region of interest" description="Disordered" evidence="2">
    <location>
        <begin position="153"/>
        <end position="185"/>
    </location>
</feature>
<reference evidence="4 5" key="1">
    <citation type="journal article" date="2015" name="Genome Biol. Evol.">
        <title>Comparative Genomics of a Bacterivorous Green Alga Reveals Evolutionary Causalities and Consequences of Phago-Mixotrophic Mode of Nutrition.</title>
        <authorList>
            <person name="Burns J.A."/>
            <person name="Paasch A."/>
            <person name="Narechania A."/>
            <person name="Kim E."/>
        </authorList>
    </citation>
    <scope>NUCLEOTIDE SEQUENCE [LARGE SCALE GENOMIC DNA]</scope>
    <source>
        <strain evidence="4 5">PLY_AMNH</strain>
    </source>
</reference>
<feature type="compositionally biased region" description="Polar residues" evidence="2">
    <location>
        <begin position="218"/>
        <end position="227"/>
    </location>
</feature>
<dbReference type="InterPro" id="IPR054734">
    <property type="entry name" value="PqqF-like_C_4"/>
</dbReference>
<dbReference type="PANTHER" id="PTHR43690">
    <property type="entry name" value="NARDILYSIN"/>
    <property type="match status" value="1"/>
</dbReference>
<dbReference type="GO" id="GO:0051603">
    <property type="term" value="P:proteolysis involved in protein catabolic process"/>
    <property type="evidence" value="ECO:0007669"/>
    <property type="project" value="TreeGrafter"/>
</dbReference>
<dbReference type="SUPFAM" id="SSF63411">
    <property type="entry name" value="LuxS/MPP-like metallohydrolase"/>
    <property type="match status" value="1"/>
</dbReference>
<dbReference type="GO" id="GO:0043171">
    <property type="term" value="P:peptide catabolic process"/>
    <property type="evidence" value="ECO:0007669"/>
    <property type="project" value="TreeGrafter"/>
</dbReference>
<feature type="region of interest" description="Disordered" evidence="2">
    <location>
        <begin position="198"/>
        <end position="227"/>
    </location>
</feature>
<dbReference type="GO" id="GO:0046872">
    <property type="term" value="F:metal ion binding"/>
    <property type="evidence" value="ECO:0007669"/>
    <property type="project" value="UniProtKB-KW"/>
</dbReference>
<organism evidence="4 5">
    <name type="scientific">Cymbomonas tetramitiformis</name>
    <dbReference type="NCBI Taxonomy" id="36881"/>
    <lineage>
        <taxon>Eukaryota</taxon>
        <taxon>Viridiplantae</taxon>
        <taxon>Chlorophyta</taxon>
        <taxon>Pyramimonadophyceae</taxon>
        <taxon>Pyramimonadales</taxon>
        <taxon>Pyramimonadaceae</taxon>
        <taxon>Cymbomonas</taxon>
    </lineage>
</organism>
<evidence type="ECO:0000259" key="3">
    <source>
        <dbReference type="Pfam" id="PF22456"/>
    </source>
</evidence>
<dbReference type="GO" id="GO:0004222">
    <property type="term" value="F:metalloendopeptidase activity"/>
    <property type="evidence" value="ECO:0007669"/>
    <property type="project" value="TreeGrafter"/>
</dbReference>
<sequence>MGLEGLASEGLIEQLVYEPCWDTLRTHEQLGYTVWSQVRRMSGVLVLCLAVQSPEWGPAYVASRIEAFLENFLEERLRFMSATDFERNRCSLLSYMLRRDPRLQDETARHWEQLCEGRHDFEWRKRVAECVRGLTCEDVASFYSKVILGRDPCTSHGRPNPESGERSRTDGAHTVIRGDPAPSTEGYFGRSLLASRGLATSSAGGPSSTPDLHAAPTPATSELSTAQPQDCRRRFTVYIYGKEQAAIEITGQPETARENDDWYWGGGALVLQPASVVDWRDDLITRLRTKSADIQG</sequence>
<name>A0AAE0F7I2_9CHLO</name>
<comment type="caution">
    <text evidence="4">The sequence shown here is derived from an EMBL/GenBank/DDBJ whole genome shotgun (WGS) entry which is preliminary data.</text>
</comment>
<evidence type="ECO:0000313" key="5">
    <source>
        <dbReference type="Proteomes" id="UP001190700"/>
    </source>
</evidence>
<proteinExistence type="predicted"/>
<evidence type="ECO:0000256" key="1">
    <source>
        <dbReference type="ARBA" id="ARBA00022723"/>
    </source>
</evidence>
<dbReference type="EMBL" id="LGRX02024904">
    <property type="protein sequence ID" value="KAK3253270.1"/>
    <property type="molecule type" value="Genomic_DNA"/>
</dbReference>
<dbReference type="PANTHER" id="PTHR43690:SF18">
    <property type="entry name" value="INSULIN-DEGRADING ENZYME-RELATED"/>
    <property type="match status" value="1"/>
</dbReference>
<feature type="compositionally biased region" description="Polar residues" evidence="2">
    <location>
        <begin position="198"/>
        <end position="210"/>
    </location>
</feature>
<feature type="domain" description="Coenzyme PQQ synthesis protein F-like C-terminal lobe" evidence="3">
    <location>
        <begin position="11"/>
        <end position="111"/>
    </location>
</feature>
<keyword evidence="5" id="KW-1185">Reference proteome</keyword>
<dbReference type="InterPro" id="IPR050626">
    <property type="entry name" value="Peptidase_M16"/>
</dbReference>
<protein>
    <recommendedName>
        <fullName evidence="3">Coenzyme PQQ synthesis protein F-like C-terminal lobe domain-containing protein</fullName>
    </recommendedName>
</protein>
<dbReference type="Pfam" id="PF22456">
    <property type="entry name" value="PqqF-like_C_4"/>
    <property type="match status" value="1"/>
</dbReference>
<evidence type="ECO:0000313" key="4">
    <source>
        <dbReference type="EMBL" id="KAK3253270.1"/>
    </source>
</evidence>
<dbReference type="GO" id="GO:0005829">
    <property type="term" value="C:cytosol"/>
    <property type="evidence" value="ECO:0007669"/>
    <property type="project" value="TreeGrafter"/>
</dbReference>
<dbReference type="Gene3D" id="3.30.830.10">
    <property type="entry name" value="Metalloenzyme, LuxS/M16 peptidase-like"/>
    <property type="match status" value="2"/>
</dbReference>
<dbReference type="AlphaFoldDB" id="A0AAE0F7I2"/>
<keyword evidence="1" id="KW-0479">Metal-binding</keyword>
<dbReference type="Proteomes" id="UP001190700">
    <property type="component" value="Unassembled WGS sequence"/>
</dbReference>